<evidence type="ECO:0000313" key="4">
    <source>
        <dbReference type="EMBL" id="RHC16686.1"/>
    </source>
</evidence>
<dbReference type="Pfam" id="PF06133">
    <property type="entry name" value="Com_YlbF"/>
    <property type="match status" value="1"/>
</dbReference>
<dbReference type="Proteomes" id="UP000284465">
    <property type="component" value="Unassembled WGS sequence"/>
</dbReference>
<dbReference type="Proteomes" id="UP000479531">
    <property type="component" value="Unassembled WGS sequence"/>
</dbReference>
<dbReference type="GeneID" id="61434272"/>
<dbReference type="EMBL" id="QRID01000005">
    <property type="protein sequence ID" value="RHG29308.1"/>
    <property type="molecule type" value="Genomic_DNA"/>
</dbReference>
<dbReference type="EMBL" id="CYXZ01000003">
    <property type="protein sequence ID" value="CUM78601.1"/>
    <property type="molecule type" value="Genomic_DNA"/>
</dbReference>
<evidence type="ECO:0000313" key="9">
    <source>
        <dbReference type="Proteomes" id="UP000283586"/>
    </source>
</evidence>
<evidence type="ECO:0000313" key="7">
    <source>
        <dbReference type="Proteomes" id="UP000095350"/>
    </source>
</evidence>
<dbReference type="Proteomes" id="UP000284051">
    <property type="component" value="Unassembled WGS sequence"/>
</dbReference>
<organism evidence="1 7">
    <name type="scientific">Roseburia intestinalis</name>
    <dbReference type="NCBI Taxonomy" id="166486"/>
    <lineage>
        <taxon>Bacteria</taxon>
        <taxon>Bacillati</taxon>
        <taxon>Bacillota</taxon>
        <taxon>Clostridia</taxon>
        <taxon>Lachnospirales</taxon>
        <taxon>Lachnospiraceae</taxon>
        <taxon>Roseburia</taxon>
    </lineage>
</organism>
<dbReference type="PaxDb" id="166486-ERS852572_00464"/>
<dbReference type="EMBL" id="QRQN01000005">
    <property type="protein sequence ID" value="RHN10320.1"/>
    <property type="molecule type" value="Genomic_DNA"/>
</dbReference>
<evidence type="ECO:0000313" key="12">
    <source>
        <dbReference type="Proteomes" id="UP000479531"/>
    </source>
</evidence>
<evidence type="ECO:0000313" key="8">
    <source>
        <dbReference type="Proteomes" id="UP000283513"/>
    </source>
</evidence>
<dbReference type="InterPro" id="IPR010368">
    <property type="entry name" value="Com_YlbF"/>
</dbReference>
<evidence type="ECO:0000313" key="5">
    <source>
        <dbReference type="EMBL" id="RHG29308.1"/>
    </source>
</evidence>
<accession>A0A173RL60</accession>
<dbReference type="Proteomes" id="UP000095350">
    <property type="component" value="Unassembled WGS sequence"/>
</dbReference>
<evidence type="ECO:0000313" key="10">
    <source>
        <dbReference type="Proteomes" id="UP000284051"/>
    </source>
</evidence>
<dbReference type="Proteomes" id="UP000283586">
    <property type="component" value="Unassembled WGS sequence"/>
</dbReference>
<dbReference type="InterPro" id="IPR023378">
    <property type="entry name" value="YheA/YmcA-like_dom_sf"/>
</dbReference>
<evidence type="ECO:0000313" key="2">
    <source>
        <dbReference type="EMBL" id="MVQ44382.1"/>
    </source>
</evidence>
<dbReference type="AlphaFoldDB" id="A0A173RL60"/>
<dbReference type="EMBL" id="QSFP01000001">
    <property type="protein sequence ID" value="RHA70152.1"/>
    <property type="molecule type" value="Genomic_DNA"/>
</dbReference>
<reference evidence="8 9" key="2">
    <citation type="submission" date="2018-08" db="EMBL/GenBank/DDBJ databases">
        <title>A genome reference for cultivated species of the human gut microbiota.</title>
        <authorList>
            <person name="Zou Y."/>
            <person name="Xue W."/>
            <person name="Luo G."/>
        </authorList>
    </citation>
    <scope>NUCLEOTIDE SEQUENCE [LARGE SCALE GENOMIC DNA]</scope>
    <source>
        <strain evidence="6 9">AF31-21AC</strain>
        <strain evidence="5 10">AM22-21LB</strain>
        <strain evidence="4 8">AM37-1AC</strain>
        <strain evidence="3 11">AM43-11</strain>
    </source>
</reference>
<dbReference type="SUPFAM" id="SSF158622">
    <property type="entry name" value="YheA/YmcA-like"/>
    <property type="match status" value="1"/>
</dbReference>
<gene>
    <name evidence="5" type="ORF">DW264_06870</name>
    <name evidence="4" type="ORF">DW856_10240</name>
    <name evidence="3" type="ORF">DW927_00350</name>
    <name evidence="6" type="ORF">DWZ31_05890</name>
    <name evidence="1" type="ORF">ERS852572_00464</name>
    <name evidence="2" type="ORF">GCK47_01315</name>
</gene>
<reference evidence="2 12" key="3">
    <citation type="submission" date="2019-10" db="EMBL/GenBank/DDBJ databases">
        <title>Roseburia spp. ameliorate alcoholic fatty liver via restoration of gut barrier function.</title>
        <authorList>
            <person name="Seo B."/>
            <person name="Ko G."/>
        </authorList>
    </citation>
    <scope>NUCLEOTIDE SEQUENCE [LARGE SCALE GENOMIC DNA]</scope>
    <source>
        <strain evidence="2 12">SNUG30017</strain>
    </source>
</reference>
<dbReference type="STRING" id="166486.ERS852572_00464"/>
<proteinExistence type="predicted"/>
<dbReference type="EMBL" id="QSHO01000008">
    <property type="protein sequence ID" value="RHC16686.1"/>
    <property type="molecule type" value="Genomic_DNA"/>
</dbReference>
<reference evidence="1 7" key="1">
    <citation type="submission" date="2015-09" db="EMBL/GenBank/DDBJ databases">
        <authorList>
            <consortium name="Pathogen Informatics"/>
        </authorList>
    </citation>
    <scope>NUCLEOTIDE SEQUENCE [LARGE SCALE GENOMIC DNA]</scope>
    <source>
        <strain evidence="1 7">2789STDY5834960</strain>
    </source>
</reference>
<evidence type="ECO:0000313" key="6">
    <source>
        <dbReference type="EMBL" id="RHN10320.1"/>
    </source>
</evidence>
<evidence type="ECO:0000313" key="1">
    <source>
        <dbReference type="EMBL" id="CUM78601.1"/>
    </source>
</evidence>
<dbReference type="Gene3D" id="1.20.1500.10">
    <property type="entry name" value="YheA/YmcA-like"/>
    <property type="match status" value="1"/>
</dbReference>
<dbReference type="Proteomes" id="UP000283513">
    <property type="component" value="Unassembled WGS sequence"/>
</dbReference>
<evidence type="ECO:0000313" key="11">
    <source>
        <dbReference type="Proteomes" id="UP000284465"/>
    </source>
</evidence>
<name>A0A173RL60_9FIRM</name>
<dbReference type="OrthoDB" id="1766338at2"/>
<dbReference type="EMBL" id="WGGT01000001">
    <property type="protein sequence ID" value="MVQ44382.1"/>
    <property type="molecule type" value="Genomic_DNA"/>
</dbReference>
<dbReference type="RefSeq" id="WP_015521301.1">
    <property type="nucleotide sequence ID" value="NZ_CABIYH010000003.1"/>
</dbReference>
<protein>
    <submittedName>
        <fullName evidence="1">Protein of uncharacterized function (DUF964)</fullName>
    </submittedName>
    <submittedName>
        <fullName evidence="2">YlbF family regulator</fullName>
    </submittedName>
</protein>
<sequence length="113" mass="13609">MSRMDEAMQELVDAIKFSEEYIRYQDIKNRVHNQPQLEQQIHAFRHKNYLLQNSDGNVDLYDATDKMEQEYREFRKNPLVAEYLAAENAFCRVVQKVNWTLIEELDFEVGFEE</sequence>
<evidence type="ECO:0000313" key="3">
    <source>
        <dbReference type="EMBL" id="RHA70152.1"/>
    </source>
</evidence>